<dbReference type="EMBL" id="BAAAYL010000001">
    <property type="protein sequence ID" value="GAA3367141.1"/>
    <property type="molecule type" value="Genomic_DNA"/>
</dbReference>
<reference evidence="3" key="2">
    <citation type="journal article" date="2019" name="Int. J. Syst. Evol. Microbiol.">
        <title>The Global Catalogue of Microorganisms (GCM) 10K type strain sequencing project: providing services to taxonomists for standard genome sequencing and annotation.</title>
        <authorList>
            <consortium name="The Broad Institute Genomics Platform"/>
            <consortium name="The Broad Institute Genome Sequencing Center for Infectious Disease"/>
            <person name="Wu L."/>
            <person name="Ma J."/>
        </authorList>
    </citation>
    <scope>NUCLEOTIDE SEQUENCE [LARGE SCALE GENOMIC DNA]</scope>
    <source>
        <strain evidence="3">JCM 9651</strain>
    </source>
</reference>
<sequence length="119" mass="12732">MHPDATLAQLGAKGYRVQDGAGELVEPGDLQHVALTQQLEDEVELRPGRLRTARGVDVHVVAVDTCPQQGVRDVPARRSAMLDELVAEDTGDSATRTPRRASKIAAALPARLTPLMTTS</sequence>
<name>A0ABP6S3R7_9ACTN</name>
<evidence type="ECO:0000313" key="2">
    <source>
        <dbReference type="EMBL" id="GAA3380554.1"/>
    </source>
</evidence>
<organism evidence="1 3">
    <name type="scientific">Streptomyces sannanensis</name>
    <dbReference type="NCBI Taxonomy" id="285536"/>
    <lineage>
        <taxon>Bacteria</taxon>
        <taxon>Bacillati</taxon>
        <taxon>Actinomycetota</taxon>
        <taxon>Actinomycetes</taxon>
        <taxon>Kitasatosporales</taxon>
        <taxon>Streptomycetaceae</taxon>
        <taxon>Streptomyces</taxon>
    </lineage>
</organism>
<evidence type="ECO:0000313" key="3">
    <source>
        <dbReference type="Proteomes" id="UP001499990"/>
    </source>
</evidence>
<reference evidence="1" key="1">
    <citation type="journal article" date="2014" name="Int. J. Syst. Evol. Microbiol.">
        <title>Complete genome of a new Firmicutes species belonging to the dominant human colonic microbiota ('Ruminococcus bicirculans') reveals two chromosomes and a selective capacity to utilize plant glucans.</title>
        <authorList>
            <consortium name="NISC Comparative Sequencing Program"/>
            <person name="Wegmann U."/>
            <person name="Louis P."/>
            <person name="Goesmann A."/>
            <person name="Henrissat B."/>
            <person name="Duncan S.H."/>
            <person name="Flint H.J."/>
        </authorList>
    </citation>
    <scope>NUCLEOTIDE SEQUENCE</scope>
    <source>
        <strain evidence="1">JCM 9651</strain>
    </source>
</reference>
<keyword evidence="3" id="KW-1185">Reference proteome</keyword>
<dbReference type="EMBL" id="BAAAYL010000001">
    <property type="protein sequence ID" value="GAA3380554.1"/>
    <property type="molecule type" value="Genomic_DNA"/>
</dbReference>
<proteinExistence type="predicted"/>
<dbReference type="Proteomes" id="UP001499990">
    <property type="component" value="Unassembled WGS sequence"/>
</dbReference>
<evidence type="ECO:0000313" key="1">
    <source>
        <dbReference type="EMBL" id="GAA3367141.1"/>
    </source>
</evidence>
<gene>
    <name evidence="1" type="ORF">GCM10020367_00190</name>
    <name evidence="2" type="ORF">GCM10020367_68650</name>
</gene>
<comment type="caution">
    <text evidence="1">The sequence shown here is derived from an EMBL/GenBank/DDBJ whole genome shotgun (WGS) entry which is preliminary data.</text>
</comment>
<reference evidence="1" key="3">
    <citation type="submission" date="2023-12" db="EMBL/GenBank/DDBJ databases">
        <authorList>
            <person name="Sun Q."/>
            <person name="Inoue M."/>
        </authorList>
    </citation>
    <scope>NUCLEOTIDE SEQUENCE</scope>
    <source>
        <strain evidence="1">JCM 9651</strain>
    </source>
</reference>
<accession>A0ABP6S3R7</accession>
<protein>
    <submittedName>
        <fullName evidence="1">Uncharacterized protein</fullName>
    </submittedName>
</protein>